<proteinExistence type="predicted"/>
<dbReference type="Pfam" id="PF14765">
    <property type="entry name" value="PS-DH"/>
    <property type="match status" value="1"/>
</dbReference>
<keyword evidence="4" id="KW-0808">Transferase</keyword>
<accession>A0ABY6BGX1</accession>
<dbReference type="SUPFAM" id="SSF55048">
    <property type="entry name" value="Probable ACP-binding domain of malonyl-CoA ACP transacylase"/>
    <property type="match status" value="1"/>
</dbReference>
<dbReference type="PANTHER" id="PTHR43775">
    <property type="entry name" value="FATTY ACID SYNTHASE"/>
    <property type="match status" value="1"/>
</dbReference>
<dbReference type="PROSITE" id="PS00606">
    <property type="entry name" value="KS3_1"/>
    <property type="match status" value="1"/>
</dbReference>
<dbReference type="InterPro" id="IPR042104">
    <property type="entry name" value="PKS_dehydratase_sf"/>
</dbReference>
<reference evidence="6" key="1">
    <citation type="submission" date="2022-09" db="EMBL/GenBank/DDBJ databases">
        <title>Tahibacter sp. nov., isolated from a fresh water.</title>
        <authorList>
            <person name="Baek J.H."/>
            <person name="Lee J.K."/>
            <person name="Kim J.M."/>
            <person name="Jeon C.O."/>
        </authorList>
    </citation>
    <scope>NUCLEOTIDE SEQUENCE</scope>
    <source>
        <strain evidence="6">W38</strain>
    </source>
</reference>
<dbReference type="InterPro" id="IPR050091">
    <property type="entry name" value="PKS_NRPS_Biosynth_Enz"/>
</dbReference>
<gene>
    <name evidence="6" type="ORF">N4264_04970</name>
</gene>
<dbReference type="InterPro" id="IPR016035">
    <property type="entry name" value="Acyl_Trfase/lysoPLipase"/>
</dbReference>
<dbReference type="Pfam" id="PF01648">
    <property type="entry name" value="ACPS"/>
    <property type="match status" value="1"/>
</dbReference>
<dbReference type="PROSITE" id="PS52004">
    <property type="entry name" value="KS3_2"/>
    <property type="match status" value="1"/>
</dbReference>
<dbReference type="InterPro" id="IPR049551">
    <property type="entry name" value="PKS_DH_C"/>
</dbReference>
<evidence type="ECO:0000313" key="7">
    <source>
        <dbReference type="Proteomes" id="UP001064632"/>
    </source>
</evidence>
<dbReference type="SMART" id="SM00827">
    <property type="entry name" value="PKS_AT"/>
    <property type="match status" value="1"/>
</dbReference>
<dbReference type="InterPro" id="IPR016036">
    <property type="entry name" value="Malonyl_transacylase_ACP-bd"/>
</dbReference>
<dbReference type="Gene3D" id="3.40.47.10">
    <property type="match status" value="1"/>
</dbReference>
<dbReference type="InterPro" id="IPR037143">
    <property type="entry name" value="4-PPantetheinyl_Trfase_dom_sf"/>
</dbReference>
<protein>
    <submittedName>
        <fullName evidence="6">Polyketide synthase dehydratase domain-containing protein</fullName>
    </submittedName>
</protein>
<evidence type="ECO:0000256" key="4">
    <source>
        <dbReference type="ARBA" id="ARBA00022679"/>
    </source>
</evidence>
<dbReference type="Pfam" id="PF00109">
    <property type="entry name" value="ketoacyl-synt"/>
    <property type="match status" value="1"/>
</dbReference>
<evidence type="ECO:0000259" key="5">
    <source>
        <dbReference type="PROSITE" id="PS52004"/>
    </source>
</evidence>
<dbReference type="Pfam" id="PF00698">
    <property type="entry name" value="Acyl_transf_1"/>
    <property type="match status" value="1"/>
</dbReference>
<comment type="pathway">
    <text evidence="1">Lipid metabolism; fatty acid biosynthesis.</text>
</comment>
<dbReference type="PANTHER" id="PTHR43775:SF37">
    <property type="entry name" value="SI:DKEY-61P9.11"/>
    <property type="match status" value="1"/>
</dbReference>
<organism evidence="6 7">
    <name type="scientific">Tahibacter amnicola</name>
    <dbReference type="NCBI Taxonomy" id="2976241"/>
    <lineage>
        <taxon>Bacteria</taxon>
        <taxon>Pseudomonadati</taxon>
        <taxon>Pseudomonadota</taxon>
        <taxon>Gammaproteobacteria</taxon>
        <taxon>Lysobacterales</taxon>
        <taxon>Rhodanobacteraceae</taxon>
        <taxon>Tahibacter</taxon>
    </lineage>
</organism>
<keyword evidence="7" id="KW-1185">Reference proteome</keyword>
<keyword evidence="3" id="KW-0597">Phosphoprotein</keyword>
<dbReference type="Pfam" id="PF16197">
    <property type="entry name" value="KAsynt_C_assoc"/>
    <property type="match status" value="1"/>
</dbReference>
<sequence>MTFRVAIVGMACRFPKAPDAATFWQNITRGVDATSPYPMAERWGKDAAYYDPAAEPSLDRVYCRRGGVVDNLRFNPMDYGVVPREVDEADADQFVMLDLAREALRDAGIERSGREKTPLHAGVIVGRTMPIGPVVLRYLDRIKLLPQLTAELRAACVGDAEIARFTQAFLDQRQAGFSHSRTRNLVAGFTAARITNRLNLSGPNYILDAACASSLIAIENAMLHLARGNCDLMLAGGVHLPLTQGYWSMFTNIGALSRRECISPFDQQADGLLLGEGAGLVVLKPLVAAQADGDRIYAVIDGIGSSSDGREESLLAPSSDGQCRAFAQAWRQARRRFDEAAYVECHGTGMPRGDEVESASLCATFGRGRQAVALGSVKSMIGHTLGAAGIASVIKMAFALEQDVMPPSLHCGTLRRDLASAGFYVPDRATPWPREAARVAGVSAFGFGGVNAHLVMSAPPSRKQRRPAAASRLRTQETVLRIAAASAAELLRAMEQGAASSTGPVRLVVFDPTPERLALARKVVAAGKRWSGRHGVFFSPDGVLAKGGKLAFLYPGLGDQVGSGIDGLARDLGLDVTIPAGADQLVRTSLASVHSSYTLAHALMRLRVKPDAVAGHSLGEWTACVSAGVIEPGDLRQLVSRFGVGQSEFMARNYHLLAVWCGVDRLASLLADIEDIAVAVDNCPGHAVVCGTSVALDKARQRFTAHGLLNLDLGIEAASHTRFNAPSLELIRPIVENLALAAPRIPLWSSSLAGPFPPDAAAVRRAIFENMARPVRFRELVEALYADGFRAFVQLGNAGLSGFVTDTLQGREMIALDAARTDMDAESALRRVAAGLYVEGMELDLAGFGLVAQRTTAGAATAGGSAVSLDRSLVEIVGLPDRPGCVAESDPELEALAVSETARELMRASALAFRQAQSSVMGAVAALATHGHADESAAARRGGDALPPPGPVYGGTIRIDHAQYPELFDHEIYRSADEAPIADRSAVAPMAMMIELAIAEVRRCLPGFEVLTVRKVVSFRFIDVKGPVVLDVRIARREDGAFTVVFGEHFSCVVTVARTLTAMPAPDPARWQVADRPAPHPIPFADIYRERWLFHGPRYQGLCRIDAMDATGARGTVRYAGGKGSLMDSAFQMAGMWFHCHYVVDSVVMPLKIEQIELFVPPAVLEEPGEFDCRVFVDQITDNEFVYSLELARAGRVCLRIGRFAGRRFETDTQLGAVFRTPERDCQVCDVLDDRVFVFAYTYRTNWIRVMLQSTYLDNGEVARLDGLRMIQQRNASLMGLVAAKEATKRWMFRQEGFTALHPTDIRIEHDPHGAPAARVAGREAPLHLSISHKPQYGVALVGGPARVGVDIELIEPRLPAFEELNFDDDERALLDRHPPALRPYLVTLLWTAKEAYAKYTGEGIGGSPRRIRVRQVHADADGARGEVEGVPFVSRRYRNQAVISWIIVPPLES</sequence>
<dbReference type="InterPro" id="IPR008278">
    <property type="entry name" value="4-PPantetheinyl_Trfase_dom"/>
</dbReference>
<dbReference type="InterPro" id="IPR032821">
    <property type="entry name" value="PKS_assoc"/>
</dbReference>
<dbReference type="Pfam" id="PF02801">
    <property type="entry name" value="Ketoacyl-synt_C"/>
    <property type="match status" value="1"/>
</dbReference>
<keyword evidence="2" id="KW-0596">Phosphopantetheine</keyword>
<evidence type="ECO:0000256" key="1">
    <source>
        <dbReference type="ARBA" id="ARBA00005194"/>
    </source>
</evidence>
<dbReference type="Gene3D" id="3.40.366.10">
    <property type="entry name" value="Malonyl-Coenzyme A Acyl Carrier Protein, domain 2"/>
    <property type="match status" value="1"/>
</dbReference>
<dbReference type="Gene3D" id="3.10.129.110">
    <property type="entry name" value="Polyketide synthase dehydratase"/>
    <property type="match status" value="1"/>
</dbReference>
<dbReference type="InterPro" id="IPR014031">
    <property type="entry name" value="Ketoacyl_synth_C"/>
</dbReference>
<dbReference type="InterPro" id="IPR001227">
    <property type="entry name" value="Ac_transferase_dom_sf"/>
</dbReference>
<dbReference type="CDD" id="cd00833">
    <property type="entry name" value="PKS"/>
    <property type="match status" value="1"/>
</dbReference>
<dbReference type="InterPro" id="IPR014030">
    <property type="entry name" value="Ketoacyl_synth_N"/>
</dbReference>
<dbReference type="InterPro" id="IPR018201">
    <property type="entry name" value="Ketoacyl_synth_AS"/>
</dbReference>
<name>A0ABY6BGX1_9GAMM</name>
<evidence type="ECO:0000256" key="2">
    <source>
        <dbReference type="ARBA" id="ARBA00022450"/>
    </source>
</evidence>
<dbReference type="Gene3D" id="3.90.470.20">
    <property type="entry name" value="4'-phosphopantetheinyl transferase domain"/>
    <property type="match status" value="2"/>
</dbReference>
<dbReference type="SUPFAM" id="SSF56214">
    <property type="entry name" value="4'-phosphopantetheinyl transferase"/>
    <property type="match status" value="2"/>
</dbReference>
<dbReference type="InterPro" id="IPR020841">
    <property type="entry name" value="PKS_Beta-ketoAc_synthase_dom"/>
</dbReference>
<dbReference type="InterPro" id="IPR016039">
    <property type="entry name" value="Thiolase-like"/>
</dbReference>
<dbReference type="EMBL" id="CP104694">
    <property type="protein sequence ID" value="UXI69009.1"/>
    <property type="molecule type" value="Genomic_DNA"/>
</dbReference>
<dbReference type="Gene3D" id="3.30.70.250">
    <property type="entry name" value="Malonyl-CoA ACP transacylase, ACP-binding"/>
    <property type="match status" value="1"/>
</dbReference>
<dbReference type="SUPFAM" id="SSF52151">
    <property type="entry name" value="FabD/lysophospholipase-like"/>
    <property type="match status" value="1"/>
</dbReference>
<dbReference type="SMART" id="SM00825">
    <property type="entry name" value="PKS_KS"/>
    <property type="match status" value="1"/>
</dbReference>
<dbReference type="SUPFAM" id="SSF53901">
    <property type="entry name" value="Thiolase-like"/>
    <property type="match status" value="1"/>
</dbReference>
<dbReference type="InterPro" id="IPR014043">
    <property type="entry name" value="Acyl_transferase_dom"/>
</dbReference>
<evidence type="ECO:0000256" key="3">
    <source>
        <dbReference type="ARBA" id="ARBA00022553"/>
    </source>
</evidence>
<dbReference type="RefSeq" id="WP_261695967.1">
    <property type="nucleotide sequence ID" value="NZ_CP104694.1"/>
</dbReference>
<feature type="domain" description="Ketosynthase family 3 (KS3)" evidence="5">
    <location>
        <begin position="2"/>
        <end position="458"/>
    </location>
</feature>
<evidence type="ECO:0000313" key="6">
    <source>
        <dbReference type="EMBL" id="UXI69009.1"/>
    </source>
</evidence>
<dbReference type="Proteomes" id="UP001064632">
    <property type="component" value="Chromosome"/>
</dbReference>